<dbReference type="GeneID" id="78478162"/>
<dbReference type="Proteomes" id="UP000069771">
    <property type="component" value="Chromosome"/>
</dbReference>
<accession>A0A140DVC4</accession>
<dbReference type="EMBL" id="CP011391">
    <property type="protein sequence ID" value="AMK54601.1"/>
    <property type="molecule type" value="Genomic_DNA"/>
</dbReference>
<dbReference type="AlphaFoldDB" id="A0A140DVC4"/>
<reference evidence="2 3" key="1">
    <citation type="journal article" date="2016" name="Gut Pathog.">
        <title>Whole genome sequencing of "Faecalibaculum rodentium" ALO17, isolated from C57BL/6J laboratory mouse feces.</title>
        <authorList>
            <person name="Lim S."/>
            <person name="Chang D.H."/>
            <person name="Ahn S."/>
            <person name="Kim B.C."/>
        </authorList>
    </citation>
    <scope>NUCLEOTIDE SEQUENCE [LARGE SCALE GENOMIC DNA]</scope>
    <source>
        <strain evidence="2 3">Alo17</strain>
    </source>
</reference>
<sequence length="87" mass="9413">MKIEETIVTSHLDLKKLVRRSIQVSADILSETARYGQNVAKILLEDGGTDNRPLKHSEAASVSVTETTVESKPGSVAGHTETHADSR</sequence>
<evidence type="ECO:0000256" key="1">
    <source>
        <dbReference type="SAM" id="MobiDB-lite"/>
    </source>
</evidence>
<dbReference type="RefSeq" id="WP_067557186.1">
    <property type="nucleotide sequence ID" value="NZ_CAMTFD010000004.1"/>
</dbReference>
<dbReference type="KEGG" id="fro:AALO17_14670"/>
<name>A0A140DVC4_9FIRM</name>
<protein>
    <submittedName>
        <fullName evidence="2">Uncharacterized protein</fullName>
    </submittedName>
</protein>
<proteinExistence type="predicted"/>
<organism evidence="2 3">
    <name type="scientific">Faecalibaculum rodentium</name>
    <dbReference type="NCBI Taxonomy" id="1702221"/>
    <lineage>
        <taxon>Bacteria</taxon>
        <taxon>Bacillati</taxon>
        <taxon>Bacillota</taxon>
        <taxon>Erysipelotrichia</taxon>
        <taxon>Erysipelotrichales</taxon>
        <taxon>Erysipelotrichaceae</taxon>
        <taxon>Faecalibaculum</taxon>
    </lineage>
</organism>
<gene>
    <name evidence="2" type="ORF">AALO17_14670</name>
</gene>
<keyword evidence="3" id="KW-1185">Reference proteome</keyword>
<evidence type="ECO:0000313" key="2">
    <source>
        <dbReference type="EMBL" id="AMK54601.1"/>
    </source>
</evidence>
<feature type="region of interest" description="Disordered" evidence="1">
    <location>
        <begin position="47"/>
        <end position="87"/>
    </location>
</feature>
<feature type="compositionally biased region" description="Polar residues" evidence="1">
    <location>
        <begin position="60"/>
        <end position="70"/>
    </location>
</feature>
<evidence type="ECO:0000313" key="3">
    <source>
        <dbReference type="Proteomes" id="UP000069771"/>
    </source>
</evidence>
<dbReference type="STRING" id="1702221.AALO17_14670"/>